<keyword evidence="3" id="KW-0862">Zinc</keyword>
<comment type="cofactor">
    <cofactor evidence="1">
        <name>Zn(2+)</name>
        <dbReference type="ChEBI" id="CHEBI:29105"/>
    </cofactor>
</comment>
<dbReference type="PANTHER" id="PTHR30519">
    <property type="entry name" value="5-METHYLTETRAHYDROPTEROYLTRIGLUTAMATE--HOMOCYSTEINE METHYLTRANSFERASE"/>
    <property type="match status" value="1"/>
</dbReference>
<dbReference type="SUPFAM" id="SSF51726">
    <property type="entry name" value="UROD/MetE-like"/>
    <property type="match status" value="1"/>
</dbReference>
<dbReference type="Proteomes" id="UP001575181">
    <property type="component" value="Unassembled WGS sequence"/>
</dbReference>
<evidence type="ECO:0000256" key="1">
    <source>
        <dbReference type="ARBA" id="ARBA00001947"/>
    </source>
</evidence>
<evidence type="ECO:0000313" key="6">
    <source>
        <dbReference type="Proteomes" id="UP001575181"/>
    </source>
</evidence>
<keyword evidence="6" id="KW-1185">Reference proteome</keyword>
<feature type="domain" description="Cobalamin-independent methionine synthase MetE C-terminal/archaeal" evidence="4">
    <location>
        <begin position="8"/>
        <end position="341"/>
    </location>
</feature>
<evidence type="ECO:0000256" key="3">
    <source>
        <dbReference type="ARBA" id="ARBA00022833"/>
    </source>
</evidence>
<accession>A0ABV4TSI9</accession>
<protein>
    <recommendedName>
        <fullName evidence="4">Cobalamin-independent methionine synthase MetE C-terminal/archaeal domain-containing protein</fullName>
    </recommendedName>
</protein>
<comment type="caution">
    <text evidence="5">The sequence shown here is derived from an EMBL/GenBank/DDBJ whole genome shotgun (WGS) entry which is preliminary data.</text>
</comment>
<dbReference type="Pfam" id="PF01717">
    <property type="entry name" value="Meth_synt_2"/>
    <property type="match status" value="1"/>
</dbReference>
<gene>
    <name evidence="5" type="ORF">ACERLL_01605</name>
</gene>
<name>A0ABV4TSI9_9GAMM</name>
<proteinExistence type="predicted"/>
<dbReference type="InterPro" id="IPR002629">
    <property type="entry name" value="Met_Synth_C/arc"/>
</dbReference>
<evidence type="ECO:0000313" key="5">
    <source>
        <dbReference type="EMBL" id="MFA9459521.1"/>
    </source>
</evidence>
<sequence length="355" mass="39073">MPDYSPYATTVVGAYSVPRWYEALEIEVERGELDRADMENAQFVASQAAILDHDTAGIDILTGGEMHRRTNNRHAPPNAMLNFFWNKLPGFSKETRPKPITEQDPNVTHPAAVCTGPIGDADLGLVDEYRMVSRFARGAVKVTMTGPHMLAKVAIDEHYGDLAAMMQDIAKVINRNLKDLEAAGCRYAQIDEPLFAIADDAEVDAAVDAINLAVDGLSSMSVMGHICQGNYAVGEDYDGQIGHRYFTGRYPADRISRINYDALLVEHDMVDAYEGLLGDKRLAVGAVDVQDFDVESPETIVERIQRHSWLAPEQTLITSTCGMNHLPRDVAFGKLEAMVGAKRILGGEARHRRAS</sequence>
<dbReference type="EMBL" id="JBGUAW010000001">
    <property type="protein sequence ID" value="MFA9459521.1"/>
    <property type="molecule type" value="Genomic_DNA"/>
</dbReference>
<reference evidence="5 6" key="1">
    <citation type="submission" date="2024-08" db="EMBL/GenBank/DDBJ databases">
        <title>Whole-genome sequencing of halo(alkali)philic microorganisms from hypersaline lakes.</title>
        <authorList>
            <person name="Sorokin D.Y."/>
            <person name="Merkel A.Y."/>
            <person name="Messina E."/>
            <person name="Yakimov M."/>
        </authorList>
    </citation>
    <scope>NUCLEOTIDE SEQUENCE [LARGE SCALE GENOMIC DNA]</scope>
    <source>
        <strain evidence="5 6">Cl-TMA</strain>
    </source>
</reference>
<dbReference type="Gene3D" id="3.20.20.210">
    <property type="match status" value="1"/>
</dbReference>
<evidence type="ECO:0000256" key="2">
    <source>
        <dbReference type="ARBA" id="ARBA00022723"/>
    </source>
</evidence>
<evidence type="ECO:0000259" key="4">
    <source>
        <dbReference type="Pfam" id="PF01717"/>
    </source>
</evidence>
<organism evidence="5 6">
    <name type="scientific">Thiohalorhabdus methylotrophus</name>
    <dbReference type="NCBI Taxonomy" id="3242694"/>
    <lineage>
        <taxon>Bacteria</taxon>
        <taxon>Pseudomonadati</taxon>
        <taxon>Pseudomonadota</taxon>
        <taxon>Gammaproteobacteria</taxon>
        <taxon>Thiohalorhabdales</taxon>
        <taxon>Thiohalorhabdaceae</taxon>
        <taxon>Thiohalorhabdus</taxon>
    </lineage>
</organism>
<dbReference type="InterPro" id="IPR038071">
    <property type="entry name" value="UROD/MetE-like_sf"/>
</dbReference>
<dbReference type="RefSeq" id="WP_373654306.1">
    <property type="nucleotide sequence ID" value="NZ_JBGUAW010000001.1"/>
</dbReference>
<keyword evidence="2" id="KW-0479">Metal-binding</keyword>